<dbReference type="OrthoDB" id="5056808at2"/>
<dbReference type="STRING" id="283737.SAMN05660453_0261"/>
<organism evidence="2 3">
    <name type="scientific">Fructobacillus durionis</name>
    <dbReference type="NCBI Taxonomy" id="283737"/>
    <lineage>
        <taxon>Bacteria</taxon>
        <taxon>Bacillati</taxon>
        <taxon>Bacillota</taxon>
        <taxon>Bacilli</taxon>
        <taxon>Lactobacillales</taxon>
        <taxon>Lactobacillaceae</taxon>
        <taxon>Fructobacillus</taxon>
    </lineage>
</organism>
<feature type="transmembrane region" description="Helical" evidence="1">
    <location>
        <begin position="330"/>
        <end position="349"/>
    </location>
</feature>
<evidence type="ECO:0000313" key="2">
    <source>
        <dbReference type="EMBL" id="SFB81370.1"/>
    </source>
</evidence>
<feature type="transmembrane region" description="Helical" evidence="1">
    <location>
        <begin position="189"/>
        <end position="207"/>
    </location>
</feature>
<accession>A0A1I1E8P7</accession>
<feature type="transmembrane region" description="Helical" evidence="1">
    <location>
        <begin position="123"/>
        <end position="141"/>
    </location>
</feature>
<keyword evidence="1" id="KW-1133">Transmembrane helix</keyword>
<keyword evidence="1" id="KW-0812">Transmembrane</keyword>
<dbReference type="AlphaFoldDB" id="A0A1I1E8P7"/>
<gene>
    <name evidence="2" type="ORF">SAMN05660453_0261</name>
</gene>
<sequence>MPNHIKKILLPENLKKFIFPVSIIILASLAALGSSPFYLTNPWDDSNAMLTMGRSFLHGILPFKDAVDQRGPFLYFIFAIAALIKNNSFLGVYIVELINILVVYYFTYRIVKIMTPDGSKQPWIAIIGPIVLFGTSAFYLGGAPEEFAFTSVLYLLFTIVRSNYDLLRIQTKQLAFIGLNFGFVFWNKYSMIGPFIVFFILLTFYSVKKISLKDYFLKLVLPIFIGFSLVSAIILFFFVLSNGLNDLIQVYFVQNMAYGNTPSPFLFRYIASIAYIAAIVGMHTYVLIILAIGWFLGIKNSQNIFPEIIIFIGSILIMAIPRQYTDYYNLIWLPLLVFALIRIVNSLLNSKVETLHFNNKNRFFAVLATVLVVFLPFVNNTQLGRLIVKGTDKAADYGNRNSQELFAKIMLQKTNSAKPSLVMLNSLDDGFFLATQSLPTTRFWHKLNMTPKQMPEMYADFNETLSKQKVQFVVIRLKERPATSVKLLKEQIKHEVDPSLVKNLECNYDISAISANRDNLGYVLLQSKEMDKSQYYISKLN</sequence>
<keyword evidence="3" id="KW-1185">Reference proteome</keyword>
<dbReference type="Proteomes" id="UP000199376">
    <property type="component" value="Unassembled WGS sequence"/>
</dbReference>
<dbReference type="RefSeq" id="WP_091501278.1">
    <property type="nucleotide sequence ID" value="NZ_FOLI01000001.1"/>
</dbReference>
<protein>
    <recommendedName>
        <fullName evidence="4">Glycosyltransferase RgtA/B/C/D-like domain-containing protein</fullName>
    </recommendedName>
</protein>
<evidence type="ECO:0008006" key="4">
    <source>
        <dbReference type="Google" id="ProtNLM"/>
    </source>
</evidence>
<feature type="transmembrane region" description="Helical" evidence="1">
    <location>
        <begin position="361"/>
        <end position="378"/>
    </location>
</feature>
<feature type="transmembrane region" description="Helical" evidence="1">
    <location>
        <begin position="90"/>
        <end position="111"/>
    </location>
</feature>
<feature type="transmembrane region" description="Helical" evidence="1">
    <location>
        <begin position="269"/>
        <end position="297"/>
    </location>
</feature>
<evidence type="ECO:0000313" key="3">
    <source>
        <dbReference type="Proteomes" id="UP000199376"/>
    </source>
</evidence>
<proteinExistence type="predicted"/>
<feature type="transmembrane region" description="Helical" evidence="1">
    <location>
        <begin position="304"/>
        <end position="324"/>
    </location>
</feature>
<keyword evidence="1" id="KW-0472">Membrane</keyword>
<feature type="transmembrane region" description="Helical" evidence="1">
    <location>
        <begin position="219"/>
        <end position="240"/>
    </location>
</feature>
<name>A0A1I1E8P7_9LACO</name>
<dbReference type="EMBL" id="FOLI01000001">
    <property type="protein sequence ID" value="SFB81370.1"/>
    <property type="molecule type" value="Genomic_DNA"/>
</dbReference>
<evidence type="ECO:0000256" key="1">
    <source>
        <dbReference type="SAM" id="Phobius"/>
    </source>
</evidence>
<reference evidence="2 3" key="1">
    <citation type="submission" date="2016-10" db="EMBL/GenBank/DDBJ databases">
        <authorList>
            <person name="de Groot N.N."/>
        </authorList>
    </citation>
    <scope>NUCLEOTIDE SEQUENCE [LARGE SCALE GENOMIC DNA]</scope>
    <source>
        <strain evidence="2 3">DSM 19113</strain>
    </source>
</reference>
<feature type="transmembrane region" description="Helical" evidence="1">
    <location>
        <begin position="17"/>
        <end position="39"/>
    </location>
</feature>